<evidence type="ECO:0000313" key="2">
    <source>
        <dbReference type="EMBL" id="MFD1148886.1"/>
    </source>
</evidence>
<comment type="caution">
    <text evidence="2">The sequence shown here is derived from an EMBL/GenBank/DDBJ whole genome shotgun (WGS) entry which is preliminary data.</text>
</comment>
<dbReference type="RefSeq" id="WP_380724301.1">
    <property type="nucleotide sequence ID" value="NZ_JBHTLK010000081.1"/>
</dbReference>
<dbReference type="Pfam" id="PF03091">
    <property type="entry name" value="CutA1"/>
    <property type="match status" value="1"/>
</dbReference>
<organism evidence="2 3">
    <name type="scientific">Saccharothrix hoggarensis</name>
    <dbReference type="NCBI Taxonomy" id="913853"/>
    <lineage>
        <taxon>Bacteria</taxon>
        <taxon>Bacillati</taxon>
        <taxon>Actinomycetota</taxon>
        <taxon>Actinomycetes</taxon>
        <taxon>Pseudonocardiales</taxon>
        <taxon>Pseudonocardiaceae</taxon>
        <taxon>Saccharothrix</taxon>
    </lineage>
</organism>
<dbReference type="InterPro" id="IPR015867">
    <property type="entry name" value="N-reg_PII/ATP_PRibTrfase_C"/>
</dbReference>
<keyword evidence="3" id="KW-1185">Reference proteome</keyword>
<dbReference type="PANTHER" id="PTHR23419">
    <property type="entry name" value="DIVALENT CATION TOLERANCE CUTA-RELATED"/>
    <property type="match status" value="1"/>
</dbReference>
<dbReference type="Proteomes" id="UP001597168">
    <property type="component" value="Unassembled WGS sequence"/>
</dbReference>
<gene>
    <name evidence="2" type="primary">cutA</name>
    <name evidence="2" type="ORF">ACFQ3T_17285</name>
</gene>
<reference evidence="3" key="1">
    <citation type="journal article" date="2019" name="Int. J. Syst. Evol. Microbiol.">
        <title>The Global Catalogue of Microorganisms (GCM) 10K type strain sequencing project: providing services to taxonomists for standard genome sequencing and annotation.</title>
        <authorList>
            <consortium name="The Broad Institute Genomics Platform"/>
            <consortium name="The Broad Institute Genome Sequencing Center for Infectious Disease"/>
            <person name="Wu L."/>
            <person name="Ma J."/>
        </authorList>
    </citation>
    <scope>NUCLEOTIDE SEQUENCE [LARGE SCALE GENOMIC DNA]</scope>
    <source>
        <strain evidence="3">CCUG 60214</strain>
    </source>
</reference>
<proteinExistence type="inferred from homology"/>
<comment type="similarity">
    <text evidence="1">Belongs to the CutA family.</text>
</comment>
<dbReference type="EMBL" id="JBHTLK010000081">
    <property type="protein sequence ID" value="MFD1148886.1"/>
    <property type="molecule type" value="Genomic_DNA"/>
</dbReference>
<dbReference type="InterPro" id="IPR004323">
    <property type="entry name" value="Ion_tolerance_CutA"/>
</dbReference>
<evidence type="ECO:0000313" key="3">
    <source>
        <dbReference type="Proteomes" id="UP001597168"/>
    </source>
</evidence>
<sequence length="111" mass="12135">MSAEQIVAISTTDSAEEAESLSKAIVAARLAACVQISGPIRSIYRWDGAIQDDQEWQLWIKTTADRIEELTAFVKANHSYDTPELVALPVVGGNPAYLQWMVDETRPVAGS</sequence>
<name>A0ABW3QVR6_9PSEU</name>
<evidence type="ECO:0000256" key="1">
    <source>
        <dbReference type="ARBA" id="ARBA00010169"/>
    </source>
</evidence>
<dbReference type="InterPro" id="IPR011322">
    <property type="entry name" value="N-reg_PII-like_a/b"/>
</dbReference>
<dbReference type="PANTHER" id="PTHR23419:SF8">
    <property type="entry name" value="FI09726P"/>
    <property type="match status" value="1"/>
</dbReference>
<dbReference type="Gene3D" id="3.30.70.120">
    <property type="match status" value="1"/>
</dbReference>
<protein>
    <submittedName>
        <fullName evidence="2">Divalent-cation tolerance protein CutA</fullName>
    </submittedName>
</protein>
<accession>A0ABW3QVR6</accession>
<dbReference type="SUPFAM" id="SSF54913">
    <property type="entry name" value="GlnB-like"/>
    <property type="match status" value="1"/>
</dbReference>